<evidence type="ECO:0000256" key="1">
    <source>
        <dbReference type="SAM" id="MobiDB-lite"/>
    </source>
</evidence>
<dbReference type="Proteomes" id="UP000297245">
    <property type="component" value="Unassembled WGS sequence"/>
</dbReference>
<feature type="region of interest" description="Disordered" evidence="1">
    <location>
        <begin position="45"/>
        <end position="77"/>
    </location>
</feature>
<organism evidence="2 3">
    <name type="scientific">Dendrothele bispora (strain CBS 962.96)</name>
    <dbReference type="NCBI Taxonomy" id="1314807"/>
    <lineage>
        <taxon>Eukaryota</taxon>
        <taxon>Fungi</taxon>
        <taxon>Dikarya</taxon>
        <taxon>Basidiomycota</taxon>
        <taxon>Agaricomycotina</taxon>
        <taxon>Agaricomycetes</taxon>
        <taxon>Agaricomycetidae</taxon>
        <taxon>Agaricales</taxon>
        <taxon>Agaricales incertae sedis</taxon>
        <taxon>Dendrothele</taxon>
    </lineage>
</organism>
<accession>A0A4S8M5L2</accession>
<evidence type="ECO:0000313" key="3">
    <source>
        <dbReference type="Proteomes" id="UP000297245"/>
    </source>
</evidence>
<dbReference type="AlphaFoldDB" id="A0A4S8M5L2"/>
<keyword evidence="3" id="KW-1185">Reference proteome</keyword>
<protein>
    <submittedName>
        <fullName evidence="2">Uncharacterized protein</fullName>
    </submittedName>
</protein>
<feature type="compositionally biased region" description="Polar residues" evidence="1">
    <location>
        <begin position="45"/>
        <end position="73"/>
    </location>
</feature>
<reference evidence="2 3" key="1">
    <citation type="journal article" date="2019" name="Nat. Ecol. Evol.">
        <title>Megaphylogeny resolves global patterns of mushroom evolution.</title>
        <authorList>
            <person name="Varga T."/>
            <person name="Krizsan K."/>
            <person name="Foldi C."/>
            <person name="Dima B."/>
            <person name="Sanchez-Garcia M."/>
            <person name="Sanchez-Ramirez S."/>
            <person name="Szollosi G.J."/>
            <person name="Szarkandi J.G."/>
            <person name="Papp V."/>
            <person name="Albert L."/>
            <person name="Andreopoulos W."/>
            <person name="Angelini C."/>
            <person name="Antonin V."/>
            <person name="Barry K.W."/>
            <person name="Bougher N.L."/>
            <person name="Buchanan P."/>
            <person name="Buyck B."/>
            <person name="Bense V."/>
            <person name="Catcheside P."/>
            <person name="Chovatia M."/>
            <person name="Cooper J."/>
            <person name="Damon W."/>
            <person name="Desjardin D."/>
            <person name="Finy P."/>
            <person name="Geml J."/>
            <person name="Haridas S."/>
            <person name="Hughes K."/>
            <person name="Justo A."/>
            <person name="Karasinski D."/>
            <person name="Kautmanova I."/>
            <person name="Kiss B."/>
            <person name="Kocsube S."/>
            <person name="Kotiranta H."/>
            <person name="LaButti K.M."/>
            <person name="Lechner B.E."/>
            <person name="Liimatainen K."/>
            <person name="Lipzen A."/>
            <person name="Lukacs Z."/>
            <person name="Mihaltcheva S."/>
            <person name="Morgado L.N."/>
            <person name="Niskanen T."/>
            <person name="Noordeloos M.E."/>
            <person name="Ohm R.A."/>
            <person name="Ortiz-Santana B."/>
            <person name="Ovrebo C."/>
            <person name="Racz N."/>
            <person name="Riley R."/>
            <person name="Savchenko A."/>
            <person name="Shiryaev A."/>
            <person name="Soop K."/>
            <person name="Spirin V."/>
            <person name="Szebenyi C."/>
            <person name="Tomsovsky M."/>
            <person name="Tulloss R.E."/>
            <person name="Uehling J."/>
            <person name="Grigoriev I.V."/>
            <person name="Vagvolgyi C."/>
            <person name="Papp T."/>
            <person name="Martin F.M."/>
            <person name="Miettinen O."/>
            <person name="Hibbett D.S."/>
            <person name="Nagy L.G."/>
        </authorList>
    </citation>
    <scope>NUCLEOTIDE SEQUENCE [LARGE SCALE GENOMIC DNA]</scope>
    <source>
        <strain evidence="2 3">CBS 962.96</strain>
    </source>
</reference>
<evidence type="ECO:0000313" key="2">
    <source>
        <dbReference type="EMBL" id="THU97023.1"/>
    </source>
</evidence>
<gene>
    <name evidence="2" type="ORF">K435DRAFT_796883</name>
</gene>
<proteinExistence type="predicted"/>
<sequence>MAVVQSASIFYSDTSHLFDFVNNYGSVHANQGFIRAWRKKTGQEDQYLQATSSSYGTSNKNKNKSPPDTQSEGSIVRSKYDDNERIWENDDSSTRETAALTLLGRTKGCVDIEKAVYPNRTFWYTNKTFTSYLQLDYCP</sequence>
<dbReference type="EMBL" id="ML179164">
    <property type="protein sequence ID" value="THU97023.1"/>
    <property type="molecule type" value="Genomic_DNA"/>
</dbReference>
<name>A0A4S8M5L2_DENBC</name>